<evidence type="ECO:0000313" key="9">
    <source>
        <dbReference type="EMBL" id="RHK07619.1"/>
    </source>
</evidence>
<protein>
    <recommendedName>
        <fullName evidence="4">Malonate decarboxylase acyl carrier protein</fullName>
    </recommendedName>
</protein>
<accession>A0A1I1VNW6</accession>
<dbReference type="Proteomes" id="UP001253851">
    <property type="component" value="Unassembled WGS sequence"/>
</dbReference>
<dbReference type="Pfam" id="PF06857">
    <property type="entry name" value="ACP"/>
    <property type="match status" value="1"/>
</dbReference>
<dbReference type="EMBL" id="JARQDV010000004">
    <property type="protein sequence ID" value="MDT2964644.1"/>
    <property type="molecule type" value="Genomic_DNA"/>
</dbReference>
<evidence type="ECO:0000313" key="8">
    <source>
        <dbReference type="EMBL" id="QGN29595.1"/>
    </source>
</evidence>
<dbReference type="EMBL" id="QRMZ01000003">
    <property type="protein sequence ID" value="RHK07619.1"/>
    <property type="molecule type" value="Genomic_DNA"/>
</dbReference>
<dbReference type="EMBL" id="CP046123">
    <property type="protein sequence ID" value="QGN29595.1"/>
    <property type="molecule type" value="Genomic_DNA"/>
</dbReference>
<reference evidence="8 11" key="2">
    <citation type="submission" date="2019-11" db="EMBL/GenBank/DDBJ databases">
        <title>Detection and genome characteristic of a blood enterococcus casselifavus isolate from Zhengzhou,china.</title>
        <authorList>
            <person name="Wen P."/>
        </authorList>
    </citation>
    <scope>NUCLEOTIDE SEQUENCE [LARGE SCALE GENOMIC DNA]</scope>
    <source>
        <strain evidence="8 11">EC291</strain>
    </source>
</reference>
<dbReference type="Proteomes" id="UP000286288">
    <property type="component" value="Unassembled WGS sequence"/>
</dbReference>
<dbReference type="GeneID" id="91575070"/>
<keyword evidence="2" id="KW-0963">Cytoplasm</keyword>
<evidence type="ECO:0000313" key="11">
    <source>
        <dbReference type="Proteomes" id="UP000422837"/>
    </source>
</evidence>
<dbReference type="AlphaFoldDB" id="A0A1I1VNW6"/>
<evidence type="ECO:0000313" key="7">
    <source>
        <dbReference type="EMBL" id="MDT2984210.1"/>
    </source>
</evidence>
<dbReference type="EMBL" id="JARQDZ010000015">
    <property type="protein sequence ID" value="MDT2984210.1"/>
    <property type="molecule type" value="Genomic_DNA"/>
</dbReference>
<comment type="subcellular location">
    <subcellularLocation>
        <location evidence="1">Cytoplasm</location>
    </subcellularLocation>
</comment>
<evidence type="ECO:0000256" key="4">
    <source>
        <dbReference type="NCBIfam" id="TIGR03130"/>
    </source>
</evidence>
<dbReference type="HAMAP" id="MF_00710">
    <property type="entry name" value="Malonate_deCO2ase_dsu"/>
    <property type="match status" value="1"/>
</dbReference>
<gene>
    <name evidence="9" type="ORF">DW084_02730</name>
    <name evidence="8" type="ORF">GFU50_08770</name>
    <name evidence="6" type="ORF">P7I32_08475</name>
    <name evidence="7" type="ORF">P7I34_16250</name>
</gene>
<dbReference type="Proteomes" id="UP000422837">
    <property type="component" value="Chromosome"/>
</dbReference>
<evidence type="ECO:0000256" key="3">
    <source>
        <dbReference type="ARBA" id="ARBA00022553"/>
    </source>
</evidence>
<sequence length="99" mass="11005">MEKLAYTYQTTKPVTKKVHVGVVGSGDLEILLFPTDKQETTVSVCTGSDGFGDVWQNVLTRFFERYPISAQIVINDFGATPGVVYLRLTQAMEELADEE</sequence>
<dbReference type="InterPro" id="IPR009662">
    <property type="entry name" value="Malonate_deCO2ase_dsu"/>
</dbReference>
<evidence type="ECO:0000313" key="6">
    <source>
        <dbReference type="EMBL" id="MDT2964644.1"/>
    </source>
</evidence>
<comment type="PTM">
    <text evidence="5">Covalently binds the prosthetic group of malonate decarboxylase.</text>
</comment>
<proteinExistence type="inferred from homology"/>
<reference evidence="9 10" key="1">
    <citation type="submission" date="2018-08" db="EMBL/GenBank/DDBJ databases">
        <title>A genome reference for cultivated species of the human gut microbiota.</title>
        <authorList>
            <person name="Zou Y."/>
            <person name="Xue W."/>
            <person name="Luo G."/>
        </authorList>
    </citation>
    <scope>NUCLEOTIDE SEQUENCE [LARGE SCALE GENOMIC DNA]</scope>
    <source>
        <strain evidence="9 10">AF48-16</strain>
    </source>
</reference>
<organism evidence="9 10">
    <name type="scientific">Enterococcus casseliflavus</name>
    <name type="common">Enterococcus flavescens</name>
    <dbReference type="NCBI Taxonomy" id="37734"/>
    <lineage>
        <taxon>Bacteria</taxon>
        <taxon>Bacillati</taxon>
        <taxon>Bacillota</taxon>
        <taxon>Bacilli</taxon>
        <taxon>Lactobacillales</taxon>
        <taxon>Enterococcaceae</taxon>
        <taxon>Enterococcus</taxon>
    </lineage>
</organism>
<evidence type="ECO:0000256" key="5">
    <source>
        <dbReference type="PIRSR" id="PIRSR609662-50"/>
    </source>
</evidence>
<reference evidence="6 12" key="3">
    <citation type="submission" date="2023-03" db="EMBL/GenBank/DDBJ databases">
        <authorList>
            <person name="Shen W."/>
            <person name="Cai J."/>
        </authorList>
    </citation>
    <scope>NUCLEOTIDE SEQUENCE [LARGE SCALE GENOMIC DNA]</scope>
    <source>
        <strain evidence="7 12">B516</strain>
        <strain evidence="6">K72-2</strain>
    </source>
</reference>
<dbReference type="Proteomes" id="UP001268896">
    <property type="component" value="Unassembled WGS sequence"/>
</dbReference>
<dbReference type="OrthoDB" id="120290at2"/>
<evidence type="ECO:0000313" key="12">
    <source>
        <dbReference type="Proteomes" id="UP001253851"/>
    </source>
</evidence>
<dbReference type="InterPro" id="IPR023439">
    <property type="entry name" value="Mal_deCO2ase/Cit_lyase_ACP"/>
</dbReference>
<evidence type="ECO:0000313" key="10">
    <source>
        <dbReference type="Proteomes" id="UP000286288"/>
    </source>
</evidence>
<evidence type="ECO:0000256" key="2">
    <source>
        <dbReference type="ARBA" id="ARBA00022490"/>
    </source>
</evidence>
<dbReference type="GO" id="GO:0005737">
    <property type="term" value="C:cytoplasm"/>
    <property type="evidence" value="ECO:0007669"/>
    <property type="project" value="UniProtKB-SubCell"/>
</dbReference>
<evidence type="ECO:0000256" key="1">
    <source>
        <dbReference type="ARBA" id="ARBA00004496"/>
    </source>
</evidence>
<name>A0A1I1VNW6_ENTCA</name>
<dbReference type="NCBIfam" id="NF002293">
    <property type="entry name" value="PRK01220.1"/>
    <property type="match status" value="1"/>
</dbReference>
<dbReference type="NCBIfam" id="TIGR03130">
    <property type="entry name" value="malonate_delta"/>
    <property type="match status" value="1"/>
</dbReference>
<dbReference type="RefSeq" id="WP_005226050.1">
    <property type="nucleotide sequence ID" value="NZ_BJMG01000014.1"/>
</dbReference>
<keyword evidence="3 5" id="KW-0597">Phosphoprotein</keyword>
<feature type="modified residue" description="O-(phosphoribosyl dephospho-coenzyme A)serine" evidence="5">
    <location>
        <position position="25"/>
    </location>
</feature>